<dbReference type="InterPro" id="IPR038279">
    <property type="entry name" value="Ndc10_dom2_sf"/>
</dbReference>
<evidence type="ECO:0000256" key="1">
    <source>
        <dbReference type="SAM" id="MobiDB-lite"/>
    </source>
</evidence>
<dbReference type="PANTHER" id="PTHR37784:SF1">
    <property type="entry name" value="GLYCOLYTIC GENES TRANSCRIPTIONAL ACTIVATOR GCR1"/>
    <property type="match status" value="1"/>
</dbReference>
<name>A0A6C1EH66_SACPS</name>
<dbReference type="Pfam" id="PF12550">
    <property type="entry name" value="GCR1_C"/>
    <property type="match status" value="1"/>
</dbReference>
<reference evidence="3 4" key="1">
    <citation type="journal article" date="2019" name="BMC Genomics">
        <title>Chromosome level assembly and comparative genome analysis confirm lager-brewing yeasts originated from a single hybridization.</title>
        <authorList>
            <person name="Salazar A.N."/>
            <person name="Gorter de Vries A.R."/>
            <person name="van den Broek M."/>
            <person name="Brouwers N."/>
            <person name="de la Torre Cortes P."/>
            <person name="Kuijpers N.G.A."/>
            <person name="Daran J.G."/>
            <person name="Abeel T."/>
        </authorList>
    </citation>
    <scope>NUCLEOTIDE SEQUENCE [LARGE SCALE GENOMIC DNA]</scope>
    <source>
        <strain evidence="3 4">CBS 1483</strain>
    </source>
</reference>
<feature type="compositionally biased region" description="Low complexity" evidence="1">
    <location>
        <begin position="416"/>
        <end position="441"/>
    </location>
</feature>
<dbReference type="AlphaFoldDB" id="A0A6C1EH66"/>
<evidence type="ECO:0000313" key="3">
    <source>
        <dbReference type="EMBL" id="QID88359.1"/>
    </source>
</evidence>
<feature type="compositionally biased region" description="Polar residues" evidence="1">
    <location>
        <begin position="668"/>
        <end position="685"/>
    </location>
</feature>
<feature type="region of interest" description="Disordered" evidence="1">
    <location>
        <begin position="407"/>
        <end position="445"/>
    </location>
</feature>
<dbReference type="PANTHER" id="PTHR37784">
    <property type="entry name" value="PROTEIN MSN1"/>
    <property type="match status" value="1"/>
</dbReference>
<dbReference type="InterPro" id="IPR052146">
    <property type="entry name" value="HOT1"/>
</dbReference>
<organism evidence="3 4">
    <name type="scientific">Saccharomyces pastorianus</name>
    <name type="common">Lager yeast</name>
    <name type="synonym">Saccharomyces cerevisiae x Saccharomyces eubayanus</name>
    <dbReference type="NCBI Taxonomy" id="27292"/>
    <lineage>
        <taxon>Eukaryota</taxon>
        <taxon>Fungi</taxon>
        <taxon>Dikarya</taxon>
        <taxon>Ascomycota</taxon>
        <taxon>Saccharomycotina</taxon>
        <taxon>Saccharomycetes</taxon>
        <taxon>Saccharomycetales</taxon>
        <taxon>Saccharomycetaceae</taxon>
        <taxon>Saccharomyces</taxon>
    </lineage>
</organism>
<evidence type="ECO:0000313" key="4">
    <source>
        <dbReference type="Proteomes" id="UP000501346"/>
    </source>
</evidence>
<feature type="compositionally biased region" description="Basic and acidic residues" evidence="1">
    <location>
        <begin position="575"/>
        <end position="592"/>
    </location>
</feature>
<dbReference type="GO" id="GO:0060963">
    <property type="term" value="P:positive regulation of ribosomal protein gene transcription by RNA polymerase II"/>
    <property type="evidence" value="ECO:0007669"/>
    <property type="project" value="TreeGrafter"/>
</dbReference>
<dbReference type="GO" id="GO:0000978">
    <property type="term" value="F:RNA polymerase II cis-regulatory region sequence-specific DNA binding"/>
    <property type="evidence" value="ECO:0007669"/>
    <property type="project" value="TreeGrafter"/>
</dbReference>
<accession>A0A6C1EH66</accession>
<feature type="region of interest" description="Disordered" evidence="1">
    <location>
        <begin position="482"/>
        <end position="515"/>
    </location>
</feature>
<dbReference type="Gene3D" id="1.10.443.20">
    <property type="entry name" value="Centromere DNA-binding protein complex CBF3 subunit, domain 2"/>
    <property type="match status" value="1"/>
</dbReference>
<sequence length="852" mass="95125">MNFLAQAMSGTFQGSNNKIKRNVRTQSVPSASYNTDKEPYGPNTNQLNVLLSQLEQQTSVDSTSTSSNFYSIAQYILQSYFKVNVDSLNTLKLVDLIVDQTYPDSLTLRKLNEGVSAQPYDYFNTVSRDPDISKCPIFALAIYFVIRWSHPNPPISIENFTTVPLLDANFVSLNSNPLLYIQNQNPNSNSSVKVLRSQTFEPSKELLDLVFPWLSYLKQDMLLIDRTNYKLYSLCELFEFMGRVAIQDLRYLSQHPLLLPNIVTFISKFIPELFQNGEFKGISSIRNLNNDATDSLNNATGIENQFLNPSAEEMNQKVDSYFIELSKKLTTENIRLSQEITQLKSDMNSVGNVCNQILQLQRQLLSGNQASVSKSENYASSTGGGILILDKNSINSNILSNLVQSIDSSHSKPNSQTQTQTQTQQRDSKGQSQGHSQSISSPALAPINMFPSLSNSIQPIFNTLAPQPQDIVQKRRLPLPGSIASAATGSPFSPSPINESPYSKRFKLDDKPTPSQTALDSLLLKSISSPRLPLSTLANTAVAANSAESLRSPQQYQPSPDFVVGGSSSSTTDNNSKKITEDSPSKLAERPRLPNNDSTTSMPESPIETTGDDVAKELTSMSKTSAPNENSPEPKDFDKDSNGGTPCSTDVGKLVPISTINGSTEATNSTCTMTKVSPSFSQNAPKSEMMNKKGSKAGPNEAIKYKLSRENKTIWDLYAEWYIGLNGKSSIKKLIENYGWRRWKVSEDSHFFPTRRIIMDYIETECDRGIKLGRFTNPQQPREDIRKILVGDLEKFRINNGLTLNSLSLYFRNLTKNNKEICIFENFKNWNVRSMTEDEKLKYCKRQHNTPS</sequence>
<dbReference type="Proteomes" id="UP000501346">
    <property type="component" value="Chromosome SeXVI"/>
</dbReference>
<feature type="compositionally biased region" description="Polar residues" evidence="1">
    <location>
        <begin position="619"/>
        <end position="631"/>
    </location>
</feature>
<feature type="region of interest" description="Disordered" evidence="1">
    <location>
        <begin position="15"/>
        <end position="41"/>
    </location>
</feature>
<feature type="region of interest" description="Disordered" evidence="1">
    <location>
        <begin position="668"/>
        <end position="697"/>
    </location>
</feature>
<evidence type="ECO:0000259" key="2">
    <source>
        <dbReference type="Pfam" id="PF12550"/>
    </source>
</evidence>
<dbReference type="OrthoDB" id="428577at2759"/>
<feature type="region of interest" description="Disordered" evidence="1">
    <location>
        <begin position="549"/>
        <end position="650"/>
    </location>
</feature>
<dbReference type="EMBL" id="CP049013">
    <property type="protein sequence ID" value="QID88359.1"/>
    <property type="molecule type" value="Genomic_DNA"/>
</dbReference>
<feature type="compositionally biased region" description="Basic and acidic residues" evidence="1">
    <location>
        <begin position="632"/>
        <end position="641"/>
    </location>
</feature>
<proteinExistence type="predicted"/>
<feature type="compositionally biased region" description="Polar residues" evidence="1">
    <location>
        <begin position="549"/>
        <end position="558"/>
    </location>
</feature>
<protein>
    <submittedName>
        <fullName evidence="3">Glycolytic proteins transcriptional activator gcr1</fullName>
    </submittedName>
</protein>
<feature type="compositionally biased region" description="Polar residues" evidence="1">
    <location>
        <begin position="24"/>
        <end position="34"/>
    </location>
</feature>
<feature type="domain" description="Transcription activator GCR1-like" evidence="2">
    <location>
        <begin position="705"/>
        <end position="771"/>
    </location>
</feature>
<dbReference type="GO" id="GO:0000981">
    <property type="term" value="F:DNA-binding transcription factor activity, RNA polymerase II-specific"/>
    <property type="evidence" value="ECO:0007669"/>
    <property type="project" value="TreeGrafter"/>
</dbReference>
<keyword evidence="4" id="KW-1185">Reference proteome</keyword>
<dbReference type="InterPro" id="IPR022210">
    <property type="entry name" value="TF_GCR1-like"/>
</dbReference>
<feature type="compositionally biased region" description="Polar residues" evidence="1">
    <location>
        <begin position="485"/>
        <end position="501"/>
    </location>
</feature>
<feature type="compositionally biased region" description="Low complexity" evidence="1">
    <location>
        <begin position="561"/>
        <end position="574"/>
    </location>
</feature>
<gene>
    <name evidence="3" type="primary">GCR1_2</name>
    <name evidence="3" type="ORF">GRS66_011070</name>
</gene>